<dbReference type="CDD" id="cd02440">
    <property type="entry name" value="AdoMet_MTases"/>
    <property type="match status" value="1"/>
</dbReference>
<name>A0A316YFU8_9BASI</name>
<dbReference type="SUPFAM" id="SSF48403">
    <property type="entry name" value="Ankyrin repeat"/>
    <property type="match status" value="1"/>
</dbReference>
<dbReference type="SMART" id="SM00248">
    <property type="entry name" value="ANK"/>
    <property type="match status" value="2"/>
</dbReference>
<evidence type="ECO:0000259" key="5">
    <source>
        <dbReference type="PROSITE" id="PS51559"/>
    </source>
</evidence>
<reference evidence="6 7" key="1">
    <citation type="journal article" date="2018" name="Mol. Biol. Evol.">
        <title>Broad Genomic Sampling Reveals a Smut Pathogenic Ancestry of the Fungal Clade Ustilaginomycotina.</title>
        <authorList>
            <person name="Kijpornyongpan T."/>
            <person name="Mondo S.J."/>
            <person name="Barry K."/>
            <person name="Sandor L."/>
            <person name="Lee J."/>
            <person name="Lipzen A."/>
            <person name="Pangilinan J."/>
            <person name="LaButti K."/>
            <person name="Hainaut M."/>
            <person name="Henrissat B."/>
            <person name="Grigoriev I.V."/>
            <person name="Spatafora J.W."/>
            <person name="Aime M.C."/>
        </authorList>
    </citation>
    <scope>NUCLEOTIDE SEQUENCE [LARGE SCALE GENOMIC DNA]</scope>
    <source>
        <strain evidence="6 7">MCA 4198</strain>
    </source>
</reference>
<dbReference type="GO" id="GO:0032259">
    <property type="term" value="P:methylation"/>
    <property type="evidence" value="ECO:0007669"/>
    <property type="project" value="UniProtKB-KW"/>
</dbReference>
<dbReference type="EMBL" id="KZ819644">
    <property type="protein sequence ID" value="PWN86615.1"/>
    <property type="molecule type" value="Genomic_DNA"/>
</dbReference>
<dbReference type="RefSeq" id="XP_025373813.1">
    <property type="nucleotide sequence ID" value="XM_025525410.1"/>
</dbReference>
<dbReference type="Pfam" id="PF12796">
    <property type="entry name" value="Ank_2"/>
    <property type="match status" value="1"/>
</dbReference>
<dbReference type="InterPro" id="IPR051038">
    <property type="entry name" value="RMT2/GAMT_Mtase"/>
</dbReference>
<dbReference type="PROSITE" id="PS51559">
    <property type="entry name" value="SAM_RMT2"/>
    <property type="match status" value="1"/>
</dbReference>
<dbReference type="Gene3D" id="3.40.50.150">
    <property type="entry name" value="Vaccinia Virus protein VP39"/>
    <property type="match status" value="1"/>
</dbReference>
<dbReference type="InterPro" id="IPR026480">
    <property type="entry name" value="RMT2_dom"/>
</dbReference>
<dbReference type="PANTHER" id="PTHR32379:SF1">
    <property type="entry name" value="GUANIDINOACETATE N-METHYLTRANSFERASE"/>
    <property type="match status" value="1"/>
</dbReference>
<evidence type="ECO:0000313" key="6">
    <source>
        <dbReference type="EMBL" id="PWN86615.1"/>
    </source>
</evidence>
<dbReference type="InterPro" id="IPR002110">
    <property type="entry name" value="Ankyrin_rpt"/>
</dbReference>
<dbReference type="PROSITE" id="PS50297">
    <property type="entry name" value="ANK_REP_REGION"/>
    <property type="match status" value="1"/>
</dbReference>
<dbReference type="PROSITE" id="PS50088">
    <property type="entry name" value="ANK_REPEAT"/>
    <property type="match status" value="1"/>
</dbReference>
<dbReference type="AlphaFoldDB" id="A0A316YFU8"/>
<dbReference type="GeneID" id="37047326"/>
<protein>
    <submittedName>
        <fullName evidence="6">S-adenosyl-L-methionine-dependent methyltransferase</fullName>
    </submittedName>
</protein>
<gene>
    <name evidence="6" type="ORF">FA10DRAFT_304923</name>
</gene>
<dbReference type="InterPro" id="IPR036770">
    <property type="entry name" value="Ankyrin_rpt-contain_sf"/>
</dbReference>
<proteinExistence type="predicted"/>
<dbReference type="GO" id="GO:0019702">
    <property type="term" value="F:protein arginine N5-methyltransferase activity"/>
    <property type="evidence" value="ECO:0007669"/>
    <property type="project" value="TreeGrafter"/>
</dbReference>
<feature type="repeat" description="ANK" evidence="4">
    <location>
        <begin position="52"/>
        <end position="84"/>
    </location>
</feature>
<keyword evidence="3" id="KW-0949">S-adenosyl-L-methionine</keyword>
<dbReference type="GO" id="GO:0005634">
    <property type="term" value="C:nucleus"/>
    <property type="evidence" value="ECO:0007669"/>
    <property type="project" value="TreeGrafter"/>
</dbReference>
<sequence length="387" mass="42903">MADSSSDDLPPDRLARNLSLHRACEVGDYGECERLLKSEEGADAWWQDPDMLGWSALHYAAERGHTKLVKLLLRRGAIWNASDLLGKTAAEVAWSNNDEGTYRAIFDEGVRQTLLLNLLERRAEDASHAPSTSRGGTSVLQDGHLTLSSNVDSSHEVSASNDAFLESRLSFVDDPSTGTKRCLDVDGGLVMAPWETDIMALSASLLCDGAKPDCAVLNVGFGLGIIDELFQARNPPPARHVIIEAHPDAIAHAKQLGWDKRPGVELIHAKWEDALESLEGDFDAVYWDTYAQGYGELRNFLEHLPNLLSGPEAKFSFFHGLAGTNPFLYDVYTRVAELDLKDIGLVTDWHTLRPTTTQETWQGVVRKYWQLDTINVPVSKMDQSLFQ</sequence>
<organism evidence="6 7">
    <name type="scientific">Acaromyces ingoldii</name>
    <dbReference type="NCBI Taxonomy" id="215250"/>
    <lineage>
        <taxon>Eukaryota</taxon>
        <taxon>Fungi</taxon>
        <taxon>Dikarya</taxon>
        <taxon>Basidiomycota</taxon>
        <taxon>Ustilaginomycotina</taxon>
        <taxon>Exobasidiomycetes</taxon>
        <taxon>Exobasidiales</taxon>
        <taxon>Cryptobasidiaceae</taxon>
        <taxon>Acaromyces</taxon>
    </lineage>
</organism>
<dbReference type="Gene3D" id="1.25.40.20">
    <property type="entry name" value="Ankyrin repeat-containing domain"/>
    <property type="match status" value="1"/>
</dbReference>
<dbReference type="FunCoup" id="A0A316YFU8">
    <property type="interactions" value="279"/>
</dbReference>
<accession>A0A316YFU8</accession>
<dbReference type="InterPro" id="IPR029063">
    <property type="entry name" value="SAM-dependent_MTases_sf"/>
</dbReference>
<dbReference type="SUPFAM" id="SSF53335">
    <property type="entry name" value="S-adenosyl-L-methionine-dependent methyltransferases"/>
    <property type="match status" value="1"/>
</dbReference>
<dbReference type="STRING" id="215250.A0A316YFU8"/>
<feature type="domain" description="RMT2" evidence="5">
    <location>
        <begin position="157"/>
        <end position="387"/>
    </location>
</feature>
<dbReference type="InParanoid" id="A0A316YFU8"/>
<evidence type="ECO:0000313" key="7">
    <source>
        <dbReference type="Proteomes" id="UP000245768"/>
    </source>
</evidence>
<evidence type="ECO:0000256" key="4">
    <source>
        <dbReference type="PROSITE-ProRule" id="PRU00023"/>
    </source>
</evidence>
<dbReference type="GO" id="GO:0005737">
    <property type="term" value="C:cytoplasm"/>
    <property type="evidence" value="ECO:0007669"/>
    <property type="project" value="TreeGrafter"/>
</dbReference>
<evidence type="ECO:0000256" key="1">
    <source>
        <dbReference type="ARBA" id="ARBA00022603"/>
    </source>
</evidence>
<keyword evidence="1 6" id="KW-0489">Methyltransferase</keyword>
<dbReference type="PANTHER" id="PTHR32379">
    <property type="entry name" value="GUANIDINOACETATE N-METHYLTRANSFERASE"/>
    <property type="match status" value="1"/>
</dbReference>
<dbReference type="Proteomes" id="UP000245768">
    <property type="component" value="Unassembled WGS sequence"/>
</dbReference>
<keyword evidence="4" id="KW-0040">ANK repeat</keyword>
<keyword evidence="7" id="KW-1185">Reference proteome</keyword>
<dbReference type="OrthoDB" id="19014at2759"/>
<evidence type="ECO:0000256" key="3">
    <source>
        <dbReference type="ARBA" id="ARBA00022691"/>
    </source>
</evidence>
<keyword evidence="2 6" id="KW-0808">Transferase</keyword>
<evidence type="ECO:0000256" key="2">
    <source>
        <dbReference type="ARBA" id="ARBA00022679"/>
    </source>
</evidence>